<gene>
    <name evidence="10" type="ordered locus">Rru_A2859</name>
</gene>
<sequence length="784" mass="84533">MSQNAPPPLPVSPPLPVAARAAFLWCLRLDEGGDRPGALEACRNALALAPDHPDLLAAQGAIALAENDASQARAAFDHLAATTPADARGWHGLGRVHLALGEPADALLALDRATERAQAPLAGLAHDRALALRQLGRFDEALATLERALEHSPGDCALLTQKARVLERARRPRDAAEVAGQVLARHPDDATAQAVLADALLTLGRPGEALAPARALLDRLLAPPAAATPEALLDALERVGRCLRVLGRHGVWVEDSRRVCARLPDHPDALSALATALWWSGDFPGALVPLRRALVLDPSHPTALWQSMLYPLQPVYATEAARAEALAEHRRAARDLARLPPERLSSVDPLLIGYPFYAPYHGPLDLDAQRRIGATLCAAQADWAARHPVAASSPAHSGPRGDDRKRVAFVSAFFRAHTVCKLFKAWIEDLDRDRFHVSVLHLDERADEETAAIAALADRFHHLPRGGMAARAVLGDLAPHAIVYPELGMNNDTLRLAALRLAPVQAVAWGHPASSGLPTLDLFLSSDLMEPEGGEAAYSERLVRLPGLSIRYSPAFSVDDREQARRETRAALGLDEATPLLLSLQTHPKYAPADDALLAAIAARLPEARFALIDSRFPIPGTILRQRLDDAFRAQGVDPEGRILMRPPMPLEAYRRLNLAGDLFLDTPAWSGGNTTFEAIHCGLPILTLPGTTLWARHSAAILTALGIDETIARDREDYVDLAERLIRDPAWRVGLVKRATAAKNALFTDRRPGAALSDVLCDAIDRASSSSPLAKDAPWPTAR</sequence>
<feature type="domain" description="O-GlcNAc transferase C-terminal" evidence="9">
    <location>
        <begin position="598"/>
        <end position="733"/>
    </location>
</feature>
<dbReference type="InterPro" id="IPR011990">
    <property type="entry name" value="TPR-like_helical_dom_sf"/>
</dbReference>
<evidence type="ECO:0000256" key="3">
    <source>
        <dbReference type="ARBA" id="ARBA00011970"/>
    </source>
</evidence>
<evidence type="ECO:0000256" key="5">
    <source>
        <dbReference type="ARBA" id="ARBA00022679"/>
    </source>
</evidence>
<evidence type="ECO:0000259" key="9">
    <source>
        <dbReference type="Pfam" id="PF13844"/>
    </source>
</evidence>
<dbReference type="RefSeq" id="WP_011390486.1">
    <property type="nucleotide sequence ID" value="NC_007643.1"/>
</dbReference>
<dbReference type="EMBL" id="CP000230">
    <property type="protein sequence ID" value="ABC23656.1"/>
    <property type="molecule type" value="Genomic_DNA"/>
</dbReference>
<dbReference type="SMART" id="SM00028">
    <property type="entry name" value="TPR"/>
    <property type="match status" value="5"/>
</dbReference>
<dbReference type="EnsemblBacteria" id="ABC23656">
    <property type="protein sequence ID" value="ABC23656"/>
    <property type="gene ID" value="Rru_A2859"/>
</dbReference>
<evidence type="ECO:0000256" key="6">
    <source>
        <dbReference type="ARBA" id="ARBA00022737"/>
    </source>
</evidence>
<proteinExistence type="inferred from homology"/>
<reference evidence="10 11" key="1">
    <citation type="journal article" date="2011" name="Stand. Genomic Sci.">
        <title>Complete genome sequence of Rhodospirillum rubrum type strain (S1).</title>
        <authorList>
            <person name="Munk A.C."/>
            <person name="Copeland A."/>
            <person name="Lucas S."/>
            <person name="Lapidus A."/>
            <person name="Del Rio T.G."/>
            <person name="Barry K."/>
            <person name="Detter J.C."/>
            <person name="Hammon N."/>
            <person name="Israni S."/>
            <person name="Pitluck S."/>
            <person name="Brettin T."/>
            <person name="Bruce D."/>
            <person name="Han C."/>
            <person name="Tapia R."/>
            <person name="Gilna P."/>
            <person name="Schmutz J."/>
            <person name="Larimer F."/>
            <person name="Land M."/>
            <person name="Kyrpides N.C."/>
            <person name="Mavromatis K."/>
            <person name="Richardson P."/>
            <person name="Rohde M."/>
            <person name="Goker M."/>
            <person name="Klenk H.P."/>
            <person name="Zhang Y."/>
            <person name="Roberts G.P."/>
            <person name="Reslewic S."/>
            <person name="Schwartz D.C."/>
        </authorList>
    </citation>
    <scope>NUCLEOTIDE SEQUENCE [LARGE SCALE GENOMIC DNA]</scope>
    <source>
        <strain evidence="11">ATCC 11170 / ATH 1.1.1 / DSM 467 / LMG 4362 / NCIMB 8255 / S1</strain>
    </source>
</reference>
<evidence type="ECO:0000256" key="8">
    <source>
        <dbReference type="PROSITE-ProRule" id="PRU00339"/>
    </source>
</evidence>
<keyword evidence="4" id="KW-0328">Glycosyltransferase</keyword>
<evidence type="ECO:0000256" key="2">
    <source>
        <dbReference type="ARBA" id="ARBA00005386"/>
    </source>
</evidence>
<dbReference type="PhylomeDB" id="Q2RQD9"/>
<keyword evidence="7 8" id="KW-0802">TPR repeat</keyword>
<dbReference type="PANTHER" id="PTHR44835:SF1">
    <property type="entry name" value="PROTEIN O-GLCNAC TRANSFERASE"/>
    <property type="match status" value="1"/>
</dbReference>
<dbReference type="Pfam" id="PF13844">
    <property type="entry name" value="Glyco_transf_41"/>
    <property type="match status" value="1"/>
</dbReference>
<dbReference type="EC" id="2.4.1.255" evidence="3"/>
<keyword evidence="11" id="KW-1185">Reference proteome</keyword>
<dbReference type="PATRIC" id="fig|269796.9.peg.2966"/>
<dbReference type="PROSITE" id="PS50005">
    <property type="entry name" value="TPR"/>
    <property type="match status" value="1"/>
</dbReference>
<organism evidence="10 11">
    <name type="scientific">Rhodospirillum rubrum (strain ATCC 11170 / ATH 1.1.1 / DSM 467 / LMG 4362 / NCIMB 8255 / S1)</name>
    <dbReference type="NCBI Taxonomy" id="269796"/>
    <lineage>
        <taxon>Bacteria</taxon>
        <taxon>Pseudomonadati</taxon>
        <taxon>Pseudomonadota</taxon>
        <taxon>Alphaproteobacteria</taxon>
        <taxon>Rhodospirillales</taxon>
        <taxon>Rhodospirillaceae</taxon>
        <taxon>Rhodospirillum</taxon>
    </lineage>
</organism>
<dbReference type="PANTHER" id="PTHR44835">
    <property type="entry name" value="UDP-N-ACETYLGLUCOSAMINE--PEPTIDE N-ACETYLGLUCOSAMINYLTRANSFERASE SPINDLY-RELATED"/>
    <property type="match status" value="1"/>
</dbReference>
<dbReference type="Gene3D" id="3.40.50.2000">
    <property type="entry name" value="Glycogen Phosphorylase B"/>
    <property type="match status" value="1"/>
</dbReference>
<dbReference type="Gene3D" id="3.40.50.11380">
    <property type="match status" value="1"/>
</dbReference>
<dbReference type="GO" id="GO:0097363">
    <property type="term" value="F:protein O-acetylglucosaminyltransferase activity"/>
    <property type="evidence" value="ECO:0007669"/>
    <property type="project" value="UniProtKB-EC"/>
</dbReference>
<dbReference type="HOGENOM" id="CLU_001721_3_1_5"/>
<evidence type="ECO:0000256" key="4">
    <source>
        <dbReference type="ARBA" id="ARBA00022676"/>
    </source>
</evidence>
<accession>Q2RQD9</accession>
<keyword evidence="6" id="KW-0677">Repeat</keyword>
<dbReference type="AlphaFoldDB" id="Q2RQD9"/>
<dbReference type="InterPro" id="IPR029489">
    <property type="entry name" value="OGT/SEC/SPY_C"/>
</dbReference>
<dbReference type="Proteomes" id="UP000001929">
    <property type="component" value="Chromosome"/>
</dbReference>
<dbReference type="CAZy" id="GT41">
    <property type="family name" value="Glycosyltransferase Family 41"/>
</dbReference>
<feature type="repeat" description="TPR" evidence="8">
    <location>
        <begin position="122"/>
        <end position="155"/>
    </location>
</feature>
<dbReference type="KEGG" id="rru:Rru_A2859"/>
<dbReference type="STRING" id="269796.Rru_A2859"/>
<dbReference type="eggNOG" id="COG0457">
    <property type="taxonomic scope" value="Bacteria"/>
</dbReference>
<dbReference type="InterPro" id="IPR019734">
    <property type="entry name" value="TPR_rpt"/>
</dbReference>
<dbReference type="SUPFAM" id="SSF53756">
    <property type="entry name" value="UDP-Glycosyltransferase/glycogen phosphorylase"/>
    <property type="match status" value="1"/>
</dbReference>
<dbReference type="Gene3D" id="1.25.40.10">
    <property type="entry name" value="Tetratricopeptide repeat domain"/>
    <property type="match status" value="1"/>
</dbReference>
<dbReference type="SUPFAM" id="SSF48452">
    <property type="entry name" value="TPR-like"/>
    <property type="match status" value="1"/>
</dbReference>
<comment type="similarity">
    <text evidence="2">Belongs to the glycosyltransferase 41 family. O-GlcNAc transferase subfamily.</text>
</comment>
<evidence type="ECO:0000256" key="7">
    <source>
        <dbReference type="ARBA" id="ARBA00022803"/>
    </source>
</evidence>
<keyword evidence="5" id="KW-0808">Transferase</keyword>
<protein>
    <recommendedName>
        <fullName evidence="3">protein O-GlcNAc transferase</fullName>
        <ecNumber evidence="3">2.4.1.255</ecNumber>
    </recommendedName>
</protein>
<dbReference type="eggNOG" id="COG3914">
    <property type="taxonomic scope" value="Bacteria"/>
</dbReference>
<dbReference type="InterPro" id="IPR051939">
    <property type="entry name" value="Glycosyltr_41/O-GlcNAc_trsf"/>
</dbReference>
<comment type="pathway">
    <text evidence="1">Protein modification; protein glycosylation.</text>
</comment>
<evidence type="ECO:0000256" key="1">
    <source>
        <dbReference type="ARBA" id="ARBA00004922"/>
    </source>
</evidence>
<evidence type="ECO:0000313" key="11">
    <source>
        <dbReference type="Proteomes" id="UP000001929"/>
    </source>
</evidence>
<name>Q2RQD9_RHORT</name>
<dbReference type="Pfam" id="PF13432">
    <property type="entry name" value="TPR_16"/>
    <property type="match status" value="2"/>
</dbReference>
<evidence type="ECO:0000313" key="10">
    <source>
        <dbReference type="EMBL" id="ABC23656.1"/>
    </source>
</evidence>